<accession>A0A1R1PDQ5</accession>
<evidence type="ECO:0000313" key="3">
    <source>
        <dbReference type="Proteomes" id="UP000188320"/>
    </source>
</evidence>
<proteinExistence type="predicted"/>
<organism evidence="2 3">
    <name type="scientific">Zancudomyces culisetae</name>
    <name type="common">Gut fungus</name>
    <name type="synonym">Smittium culisetae</name>
    <dbReference type="NCBI Taxonomy" id="1213189"/>
    <lineage>
        <taxon>Eukaryota</taxon>
        <taxon>Fungi</taxon>
        <taxon>Fungi incertae sedis</taxon>
        <taxon>Zoopagomycota</taxon>
        <taxon>Kickxellomycotina</taxon>
        <taxon>Harpellomycetes</taxon>
        <taxon>Harpellales</taxon>
        <taxon>Legeriomycetaceae</taxon>
        <taxon>Zancudomyces</taxon>
    </lineage>
</organism>
<dbReference type="EMBL" id="LSSK01001677">
    <property type="protein sequence ID" value="OMH79081.1"/>
    <property type="molecule type" value="Genomic_DNA"/>
</dbReference>
<feature type="region of interest" description="Disordered" evidence="1">
    <location>
        <begin position="1065"/>
        <end position="1111"/>
    </location>
</feature>
<sequence>MLAEFDVVAKVLPQTVELIRRIRNTNENAHEIAEVKAENETNKKTEEETESNGAVQKALSKTLLSLESSRVDLFNVHSAGFPFESTPDKKSGSPTSVNKTNPKIEEIDSSRLKHSKAVDSVFSFLTESHVDGHVAESGSKHSGKDKCEDKSADNCLVSLLFELCFWLVTKPLQPIFYDPLNLLKTINFSEAEKCSFDTTEPTPQKTQRLVFEGIFTRIAFNNTNYIENTKKLKKLLGDTICDQNFLDNEINILANNTNSIDSIDYNIYHDKVVKLTSTHALFELLSCIQGYFDKLQHKILSEVVFLYFTNSVDEKPSSDTHFAVEKTSRSTLALKRTQWDNLLMVIGLASQNTPAPGSRYTQGSRNSRGGTNGFLGADSGLQERVCMYNILERALLNKDFSISVFIKRTANTHDSREFTALLNEFVKTIFTLPDKIANSFYYKIVPEVLSRDAYFDNFITDVATSFFLMNEGTTDDGRLLLVLKHVLIKVCRFGYSEIFASKFYQLCRENSTKDNPKDSRTDESVIILIKERFVEVVSSQALIFKERIIQTFLHITFTELLEKIRNFGENTSEIDSYITQCSVEYIQIWFSGIKMEDIEQTYQMVKLAIRSMSKAAYELRNQSTFDQTCNIAGILALSYALGIDRISNRLILRVTQDWGSKTFINSTDALIEDILINTSGFLLFGISCLSNDEVYTFSSNARFMEAVYTYFEQPNSLVRLATTVLTESVVTKSNNSTHFSKSSKNNKLEDSDFGSKEYDFGLDQVIRLAEIQSSQGDTGLKTIRGFTEANLVTQLRLLSKINKTVFFFSGTRFKDKHYLDSTEDRLLLLGVIKKFNLNHTPRQLISESNSLRSTVRTDTNLLYQNLYGNDISNQVFSSRPDSLIPKNVQTLYEGKPTMEFVKPKLSAHLSDILALLRSSKIANWEIKYDAMKNLGLCILLCDRVELVRLYQPTIKVLSALVYGGPAFLDSDHEIGSDITQEGLSEDKPSSNTENRSILWDTFKINALVCLFFKMPELSLPFAIMLLENNDLSITDKSLIFTSISTYCLTYSGDLEYPKPIKMFMSSRAVNPPSSSQQSSDKPSRSKDSGSSTGKPIDFTFPNPKKSDLSSSSTFIQINQVIRKSRKLTISEENNKQSQTRSIKQLMEFLLGKDKENHYNFPTVVSTCVFFPLVNMLFTQNPVSNIHLYDNNNNRTHTGEGGGINGSILPLLVQDLNFFAKFNVVLGISVYCSANSPHQLKMISEYLSFLIFVIQNLGIYRIHHSHRSVRNDDTNDYYRDVDNSGNTFMLVKFTNSLTLGLYYLVREGSNRYISKSTLLSNFSNHLVSVFHILKGKFSLICCGCAFFILFN</sequence>
<evidence type="ECO:0000256" key="1">
    <source>
        <dbReference type="SAM" id="MobiDB-lite"/>
    </source>
</evidence>
<keyword evidence="3" id="KW-1185">Reference proteome</keyword>
<dbReference type="Proteomes" id="UP000188320">
    <property type="component" value="Unassembled WGS sequence"/>
</dbReference>
<reference evidence="3" key="1">
    <citation type="submission" date="2017-01" db="EMBL/GenBank/DDBJ databases">
        <authorList>
            <person name="Wang Y."/>
            <person name="White M."/>
            <person name="Kvist S."/>
            <person name="Moncalvo J.-M."/>
        </authorList>
    </citation>
    <scope>NUCLEOTIDE SEQUENCE [LARGE SCALE GENOMIC DNA]</scope>
    <source>
        <strain evidence="3">COL-18-3</strain>
    </source>
</reference>
<name>A0A1R1PDQ5_ZANCU</name>
<protein>
    <submittedName>
        <fullName evidence="2">Uncharacterized protein</fullName>
    </submittedName>
</protein>
<comment type="caution">
    <text evidence="2">The sequence shown here is derived from an EMBL/GenBank/DDBJ whole genome shotgun (WGS) entry which is preliminary data.</text>
</comment>
<gene>
    <name evidence="2" type="ORF">AX774_g7515</name>
</gene>
<evidence type="ECO:0000313" key="2">
    <source>
        <dbReference type="EMBL" id="OMH79081.1"/>
    </source>
</evidence>
<dbReference type="OrthoDB" id="10258062at2759"/>